<feature type="non-terminal residue" evidence="2">
    <location>
        <position position="145"/>
    </location>
</feature>
<dbReference type="GeneID" id="40309725"/>
<reference evidence="2 3" key="1">
    <citation type="submission" date="2017-09" db="EMBL/GenBank/DDBJ databases">
        <title>Genome sequencing of Besnoitia besnoiti strain Bb-Ger1.</title>
        <authorList>
            <person name="Schares G."/>
            <person name="Venepally P."/>
            <person name="Lorenzi H.A."/>
        </authorList>
    </citation>
    <scope>NUCLEOTIDE SEQUENCE [LARGE SCALE GENOMIC DNA]</scope>
    <source>
        <strain evidence="2 3">Bb-Ger1</strain>
    </source>
</reference>
<evidence type="ECO:0000256" key="1">
    <source>
        <dbReference type="SAM" id="MobiDB-lite"/>
    </source>
</evidence>
<feature type="region of interest" description="Disordered" evidence="1">
    <location>
        <begin position="1"/>
        <end position="22"/>
    </location>
</feature>
<comment type="caution">
    <text evidence="2">The sequence shown here is derived from an EMBL/GenBank/DDBJ whole genome shotgun (WGS) entry which is preliminary data.</text>
</comment>
<dbReference type="EMBL" id="NWUJ01000003">
    <property type="protein sequence ID" value="PFH36603.1"/>
    <property type="molecule type" value="Genomic_DNA"/>
</dbReference>
<feature type="non-terminal residue" evidence="2">
    <location>
        <position position="1"/>
    </location>
</feature>
<sequence length="145" mass="15695">EEETPENSAHLSATRGCSSRPPLESCRLYHSARPHAPQQVPSCPCPFLCASSLRVFYFRAPWALHQVLPHSRRTNTRAPKMACGQPFPRTVSLHQPPSRPRLRRASSGSPPKDGLPPPLAGARPPAGRGAARSGVTSAEADCERC</sequence>
<dbReference type="KEGG" id="bbes:BESB_047950"/>
<evidence type="ECO:0000313" key="3">
    <source>
        <dbReference type="Proteomes" id="UP000224006"/>
    </source>
</evidence>
<name>A0A2A9MLL8_BESBE</name>
<feature type="compositionally biased region" description="Low complexity" evidence="1">
    <location>
        <begin position="120"/>
        <end position="132"/>
    </location>
</feature>
<gene>
    <name evidence="2" type="ORF">BESB_047950</name>
</gene>
<evidence type="ECO:0000313" key="2">
    <source>
        <dbReference type="EMBL" id="PFH36603.1"/>
    </source>
</evidence>
<feature type="compositionally biased region" description="Polar residues" evidence="1">
    <location>
        <begin position="1"/>
        <end position="17"/>
    </location>
</feature>
<organism evidence="2 3">
    <name type="scientific">Besnoitia besnoiti</name>
    <name type="common">Apicomplexan protozoan</name>
    <dbReference type="NCBI Taxonomy" id="94643"/>
    <lineage>
        <taxon>Eukaryota</taxon>
        <taxon>Sar</taxon>
        <taxon>Alveolata</taxon>
        <taxon>Apicomplexa</taxon>
        <taxon>Conoidasida</taxon>
        <taxon>Coccidia</taxon>
        <taxon>Eucoccidiorida</taxon>
        <taxon>Eimeriorina</taxon>
        <taxon>Sarcocystidae</taxon>
        <taxon>Besnoitia</taxon>
    </lineage>
</organism>
<feature type="region of interest" description="Disordered" evidence="1">
    <location>
        <begin position="73"/>
        <end position="145"/>
    </location>
</feature>
<keyword evidence="3" id="KW-1185">Reference proteome</keyword>
<dbReference type="RefSeq" id="XP_029220612.1">
    <property type="nucleotide sequence ID" value="XM_029363246.1"/>
</dbReference>
<dbReference type="AlphaFoldDB" id="A0A2A9MLL8"/>
<dbReference type="Proteomes" id="UP000224006">
    <property type="component" value="Chromosome III"/>
</dbReference>
<proteinExistence type="predicted"/>
<dbReference type="VEuPathDB" id="ToxoDB:BESB_047950"/>
<protein>
    <submittedName>
        <fullName evidence="2">Uncharacterized protein</fullName>
    </submittedName>
</protein>
<accession>A0A2A9MLL8</accession>